<evidence type="ECO:0000256" key="3">
    <source>
        <dbReference type="ARBA" id="ARBA00005176"/>
    </source>
</evidence>
<evidence type="ECO:0000256" key="14">
    <source>
        <dbReference type="ARBA" id="ARBA00048021"/>
    </source>
</evidence>
<evidence type="ECO:0000256" key="8">
    <source>
        <dbReference type="ARBA" id="ARBA00022679"/>
    </source>
</evidence>
<dbReference type="FunFam" id="3.40.640.10:FF:000013">
    <property type="entry name" value="4-aminobutyrate aminotransferase"/>
    <property type="match status" value="1"/>
</dbReference>
<comment type="cofactor">
    <cofactor evidence="2">
        <name>pyridoxal 5'-phosphate</name>
        <dbReference type="ChEBI" id="CHEBI:597326"/>
    </cofactor>
</comment>
<dbReference type="InterPro" id="IPR005814">
    <property type="entry name" value="Aminotrans_3"/>
</dbReference>
<dbReference type="PIRSF" id="PIRSF000521">
    <property type="entry name" value="Transaminase_4ab_Lys_Orn"/>
    <property type="match status" value="1"/>
</dbReference>
<dbReference type="InterPro" id="IPR015424">
    <property type="entry name" value="PyrdxlP-dep_Trfase"/>
</dbReference>
<dbReference type="EMBL" id="CP062983">
    <property type="protein sequence ID" value="QPC81173.1"/>
    <property type="molecule type" value="Genomic_DNA"/>
</dbReference>
<evidence type="ECO:0000256" key="12">
    <source>
        <dbReference type="ARBA" id="ARBA00030857"/>
    </source>
</evidence>
<evidence type="ECO:0000313" key="17">
    <source>
        <dbReference type="EMBL" id="QPC81173.1"/>
    </source>
</evidence>
<dbReference type="CDD" id="cd00610">
    <property type="entry name" value="OAT_like"/>
    <property type="match status" value="1"/>
</dbReference>
<keyword evidence="8 17" id="KW-0808">Transferase</keyword>
<evidence type="ECO:0000256" key="15">
    <source>
        <dbReference type="ARBA" id="ARBA00050054"/>
    </source>
</evidence>
<comment type="pathway">
    <text evidence="3">Amino-acid degradation; 4-aminobutanoate degradation.</text>
</comment>
<dbReference type="GO" id="GO:0047298">
    <property type="term" value="F:(S)-3-amino-2-methylpropionate transaminase activity"/>
    <property type="evidence" value="ECO:0007669"/>
    <property type="project" value="UniProtKB-EC"/>
</dbReference>
<dbReference type="EC" id="2.6.1.19" evidence="6"/>
<evidence type="ECO:0000256" key="11">
    <source>
        <dbReference type="ARBA" id="ARBA00030204"/>
    </source>
</evidence>
<keyword evidence="9 16" id="KW-0663">Pyridoxal phosphate</keyword>
<dbReference type="GO" id="GO:0034386">
    <property type="term" value="F:4-aminobutyrate:2-oxoglutarate transaminase activity"/>
    <property type="evidence" value="ECO:0007669"/>
    <property type="project" value="UniProtKB-EC"/>
</dbReference>
<dbReference type="SUPFAM" id="SSF53383">
    <property type="entry name" value="PLP-dependent transferases"/>
    <property type="match status" value="1"/>
</dbReference>
<evidence type="ECO:0000256" key="7">
    <source>
        <dbReference type="ARBA" id="ARBA00022576"/>
    </source>
</evidence>
<comment type="catalytic activity">
    <reaction evidence="14">
        <text>4-aminobutanoate + 2-oxoglutarate = succinate semialdehyde + L-glutamate</text>
        <dbReference type="Rhea" id="RHEA:23352"/>
        <dbReference type="ChEBI" id="CHEBI:16810"/>
        <dbReference type="ChEBI" id="CHEBI:29985"/>
        <dbReference type="ChEBI" id="CHEBI:57706"/>
        <dbReference type="ChEBI" id="CHEBI:59888"/>
        <dbReference type="EC" id="2.6.1.19"/>
    </reaction>
</comment>
<gene>
    <name evidence="17" type="ORF">G4Y79_15835</name>
</gene>
<comment type="similarity">
    <text evidence="4 16">Belongs to the class-III pyridoxal-phosphate-dependent aminotransferase family.</text>
</comment>
<evidence type="ECO:0000256" key="10">
    <source>
        <dbReference type="ARBA" id="ARBA00029760"/>
    </source>
</evidence>
<evidence type="ECO:0000256" key="2">
    <source>
        <dbReference type="ARBA" id="ARBA00001933"/>
    </source>
</evidence>
<dbReference type="RefSeq" id="WP_195169246.1">
    <property type="nucleotide sequence ID" value="NZ_CP062983.1"/>
</dbReference>
<dbReference type="InterPro" id="IPR015422">
    <property type="entry name" value="PyrdxlP-dep_Trfase_small"/>
</dbReference>
<dbReference type="GO" id="GO:0030170">
    <property type="term" value="F:pyridoxal phosphate binding"/>
    <property type="evidence" value="ECO:0007669"/>
    <property type="project" value="InterPro"/>
</dbReference>
<evidence type="ECO:0000256" key="13">
    <source>
        <dbReference type="ARBA" id="ARBA00031787"/>
    </source>
</evidence>
<dbReference type="EC" id="2.6.1.22" evidence="5"/>
<dbReference type="AlphaFoldDB" id="A0A7S8E6G0"/>
<dbReference type="GO" id="GO:0042802">
    <property type="term" value="F:identical protein binding"/>
    <property type="evidence" value="ECO:0007669"/>
    <property type="project" value="TreeGrafter"/>
</dbReference>
<evidence type="ECO:0000256" key="16">
    <source>
        <dbReference type="RuleBase" id="RU003560"/>
    </source>
</evidence>
<sequence>MVSHQNGFVLREPGEKSRDVIQRDIKTLSPSYTRSYGFAVDHGQGAEVWDVDGNRYIDFAAGIAVLSTGYSHPRVVKAITDQAQKYLHIGGTDFFCPKPVELAERLQQIVPIHHTAPEDKLVYFANSGTESIEAALKLARYQEGRSHVIAFYGGFHGRTMGSLSLTASKYKQREGYPYIPGGVTHIPYPSRAECDDCGEGSDCSDQSWCDAVAFIEKFVLKMVSPSEIAAVVVEPIQGEGGYLVPRDDFFPKLREFCDKHGILLVVDEIQSGVGRSGKFTALEHWGVAADIVCLAKGLGSGMPIGAVVASNKVMGQWVPGAHASTFGGNPVSCAAALATLDVFEEEGLLAHVTELGDYTLDRLTRFKADHPILKRIDGKGFMIGLDFVDANGEPAPKLRDAVVNQCYLDGLLTLGCGANGIRFAPPLVLTRELLDEGLMILERAIAHIEEEMWETT</sequence>
<dbReference type="PROSITE" id="PS00600">
    <property type="entry name" value="AA_TRANSFER_CLASS_3"/>
    <property type="match status" value="1"/>
</dbReference>
<keyword evidence="7 17" id="KW-0032">Aminotransferase</keyword>
<organism evidence="17 18">
    <name type="scientific">Phototrophicus methaneseepsis</name>
    <dbReference type="NCBI Taxonomy" id="2710758"/>
    <lineage>
        <taxon>Bacteria</taxon>
        <taxon>Bacillati</taxon>
        <taxon>Chloroflexota</taxon>
        <taxon>Candidatus Thermofontia</taxon>
        <taxon>Phototrophicales</taxon>
        <taxon>Phototrophicaceae</taxon>
        <taxon>Phototrophicus</taxon>
    </lineage>
</organism>
<proteinExistence type="inferred from homology"/>
<dbReference type="PANTHER" id="PTHR11986">
    <property type="entry name" value="AMINOTRANSFERASE CLASS III"/>
    <property type="match status" value="1"/>
</dbReference>
<evidence type="ECO:0000256" key="4">
    <source>
        <dbReference type="ARBA" id="ARBA00008954"/>
    </source>
</evidence>
<dbReference type="Proteomes" id="UP000594468">
    <property type="component" value="Chromosome"/>
</dbReference>
<dbReference type="PANTHER" id="PTHR11986:SF58">
    <property type="entry name" value="LEUCINE_METHIONINE RACEMASE"/>
    <property type="match status" value="1"/>
</dbReference>
<keyword evidence="18" id="KW-1185">Reference proteome</keyword>
<dbReference type="KEGG" id="pmet:G4Y79_15835"/>
<dbReference type="InterPro" id="IPR049704">
    <property type="entry name" value="Aminotrans_3_PPA_site"/>
</dbReference>
<evidence type="ECO:0000256" key="5">
    <source>
        <dbReference type="ARBA" id="ARBA00012876"/>
    </source>
</evidence>
<dbReference type="Gene3D" id="3.40.640.10">
    <property type="entry name" value="Type I PLP-dependent aspartate aminotransferase-like (Major domain)"/>
    <property type="match status" value="1"/>
</dbReference>
<accession>A0A7S8E6G0</accession>
<protein>
    <recommendedName>
        <fullName evidence="12">(S)-3-amino-2-methylpropionate transaminase</fullName>
        <ecNumber evidence="6">2.6.1.19</ecNumber>
        <ecNumber evidence="5">2.6.1.22</ecNumber>
    </recommendedName>
    <alternativeName>
        <fullName evidence="13">GABA aminotransferase</fullName>
    </alternativeName>
    <alternativeName>
        <fullName evidence="11">Gamma-amino-N-butyrate transaminase</fullName>
    </alternativeName>
    <alternativeName>
        <fullName evidence="15">Glutamate:succinic semialdehyde transaminase</fullName>
    </alternativeName>
    <alternativeName>
        <fullName evidence="10">L-AIBAT</fullName>
    </alternativeName>
</protein>
<evidence type="ECO:0000313" key="18">
    <source>
        <dbReference type="Proteomes" id="UP000594468"/>
    </source>
</evidence>
<dbReference type="InterPro" id="IPR050103">
    <property type="entry name" value="Class-III_PLP-dep_AT"/>
</dbReference>
<evidence type="ECO:0000256" key="6">
    <source>
        <dbReference type="ARBA" id="ARBA00012912"/>
    </source>
</evidence>
<comment type="catalytic activity">
    <reaction evidence="1">
        <text>(S)-3-amino-2-methylpropanoate + 2-oxoglutarate = 2-methyl-3-oxopropanoate + L-glutamate</text>
        <dbReference type="Rhea" id="RHEA:13993"/>
        <dbReference type="ChEBI" id="CHEBI:16810"/>
        <dbReference type="ChEBI" id="CHEBI:29985"/>
        <dbReference type="ChEBI" id="CHEBI:57700"/>
        <dbReference type="ChEBI" id="CHEBI:58655"/>
        <dbReference type="EC" id="2.6.1.22"/>
    </reaction>
</comment>
<dbReference type="InterPro" id="IPR015421">
    <property type="entry name" value="PyrdxlP-dep_Trfase_major"/>
</dbReference>
<reference evidence="17 18" key="1">
    <citation type="submission" date="2020-02" db="EMBL/GenBank/DDBJ databases">
        <authorList>
            <person name="Zheng R.K."/>
            <person name="Sun C.M."/>
        </authorList>
    </citation>
    <scope>NUCLEOTIDE SEQUENCE [LARGE SCALE GENOMIC DNA]</scope>
    <source>
        <strain evidence="18">rifampicinis</strain>
    </source>
</reference>
<name>A0A7S8E6G0_9CHLR</name>
<evidence type="ECO:0000256" key="9">
    <source>
        <dbReference type="ARBA" id="ARBA00022898"/>
    </source>
</evidence>
<dbReference type="Pfam" id="PF00202">
    <property type="entry name" value="Aminotran_3"/>
    <property type="match status" value="1"/>
</dbReference>
<evidence type="ECO:0000256" key="1">
    <source>
        <dbReference type="ARBA" id="ARBA00001750"/>
    </source>
</evidence>
<dbReference type="Gene3D" id="3.90.1150.10">
    <property type="entry name" value="Aspartate Aminotransferase, domain 1"/>
    <property type="match status" value="1"/>
</dbReference>